<gene>
    <name evidence="2" type="ORF">HYH03_010047</name>
</gene>
<feature type="compositionally biased region" description="Gly residues" evidence="1">
    <location>
        <begin position="460"/>
        <end position="477"/>
    </location>
</feature>
<sequence>MSGQSSCHGWSVLRLASEYLTPQERNCLRSVCKATAVVFEPVPLPLSEPYPRWLFTQCWSAPGACNALTYAQRVKLLALTARSGELDNLAVAVAVAGLARPTPLLTSAAASDNLPACRWLADARLLPADSLKDWSRVLEAAATGGHRRICEWCLHRCPALAQHESGWSVRKAARAARSNGHSVLAQWLEKISPVERFYYGFGLWLDLQPMLDRLSSYFPVTPSERALSRLDWAQLGVMGGSELLEMEGAQLTGWLRRHWREIRSGAWQVAAGAGCEAALDALQAVGCPKPTDGSPYLEPARRGDVATLTALRRLRMPLGSSRVLAAVLGVWSHRTPTAALQLNVQAVAAAVAATADPAATPAGAATSSAPPTPAEAAPFTAVPMTRLEVEMLWGAPSAAEWSTAEQHVRDERRAWVEAYRSEARGHPAALGRQQEQRRRCGRALEVAEQKAKCGRHRGKGPGGGGRRMQGSWGQRGA</sequence>
<name>A0A836BXY2_9CHLO</name>
<dbReference type="PANTHER" id="PTHR12393">
    <property type="entry name" value="SPHINGOMYELIN PHOSPHODIESTERASE RELATED"/>
    <property type="match status" value="1"/>
</dbReference>
<dbReference type="GO" id="GO:0071944">
    <property type="term" value="C:cell periphery"/>
    <property type="evidence" value="ECO:0007669"/>
    <property type="project" value="TreeGrafter"/>
</dbReference>
<evidence type="ECO:0000313" key="2">
    <source>
        <dbReference type="EMBL" id="KAG2491679.1"/>
    </source>
</evidence>
<dbReference type="PANTHER" id="PTHR12393:SF6">
    <property type="entry name" value="SPHINGOMYELIN PHOSPHODIESTERASE 2"/>
    <property type="match status" value="1"/>
</dbReference>
<dbReference type="OrthoDB" id="63514at2759"/>
<organism evidence="2 3">
    <name type="scientific">Edaphochlamys debaryana</name>
    <dbReference type="NCBI Taxonomy" id="47281"/>
    <lineage>
        <taxon>Eukaryota</taxon>
        <taxon>Viridiplantae</taxon>
        <taxon>Chlorophyta</taxon>
        <taxon>core chlorophytes</taxon>
        <taxon>Chlorophyceae</taxon>
        <taxon>CS clade</taxon>
        <taxon>Chlamydomonadales</taxon>
        <taxon>Chlamydomonadales incertae sedis</taxon>
        <taxon>Edaphochlamys</taxon>
    </lineage>
</organism>
<dbReference type="GO" id="GO:0030149">
    <property type="term" value="P:sphingolipid catabolic process"/>
    <property type="evidence" value="ECO:0007669"/>
    <property type="project" value="TreeGrafter"/>
</dbReference>
<dbReference type="GO" id="GO:0005783">
    <property type="term" value="C:endoplasmic reticulum"/>
    <property type="evidence" value="ECO:0007669"/>
    <property type="project" value="TreeGrafter"/>
</dbReference>
<proteinExistence type="predicted"/>
<dbReference type="GO" id="GO:0046513">
    <property type="term" value="P:ceramide biosynthetic process"/>
    <property type="evidence" value="ECO:0007669"/>
    <property type="project" value="TreeGrafter"/>
</dbReference>
<keyword evidence="3" id="KW-1185">Reference proteome</keyword>
<dbReference type="AlphaFoldDB" id="A0A836BXY2"/>
<dbReference type="GO" id="GO:0016020">
    <property type="term" value="C:membrane"/>
    <property type="evidence" value="ECO:0007669"/>
    <property type="project" value="TreeGrafter"/>
</dbReference>
<accession>A0A836BXY2</accession>
<dbReference type="EMBL" id="JAEHOE010000051">
    <property type="protein sequence ID" value="KAG2491679.1"/>
    <property type="molecule type" value="Genomic_DNA"/>
</dbReference>
<dbReference type="Proteomes" id="UP000612055">
    <property type="component" value="Unassembled WGS sequence"/>
</dbReference>
<protein>
    <submittedName>
        <fullName evidence="2">Uncharacterized protein</fullName>
    </submittedName>
</protein>
<reference evidence="2" key="1">
    <citation type="journal article" date="2020" name="bioRxiv">
        <title>Comparative genomics of Chlamydomonas.</title>
        <authorList>
            <person name="Craig R.J."/>
            <person name="Hasan A.R."/>
            <person name="Ness R.W."/>
            <person name="Keightley P.D."/>
        </authorList>
    </citation>
    <scope>NUCLEOTIDE SEQUENCE</scope>
    <source>
        <strain evidence="2">CCAP 11/70</strain>
    </source>
</reference>
<evidence type="ECO:0000256" key="1">
    <source>
        <dbReference type="SAM" id="MobiDB-lite"/>
    </source>
</evidence>
<feature type="region of interest" description="Disordered" evidence="1">
    <location>
        <begin position="424"/>
        <end position="477"/>
    </location>
</feature>
<comment type="caution">
    <text evidence="2">The sequence shown here is derived from an EMBL/GenBank/DDBJ whole genome shotgun (WGS) entry which is preliminary data.</text>
</comment>
<dbReference type="GO" id="GO:0004620">
    <property type="term" value="F:phospholipase activity"/>
    <property type="evidence" value="ECO:0007669"/>
    <property type="project" value="TreeGrafter"/>
</dbReference>
<evidence type="ECO:0000313" key="3">
    <source>
        <dbReference type="Proteomes" id="UP000612055"/>
    </source>
</evidence>